<evidence type="ECO:0000313" key="3">
    <source>
        <dbReference type="EMBL" id="TWU04152.1"/>
    </source>
</evidence>
<feature type="chain" id="PRO_5022716879" evidence="1">
    <location>
        <begin position="34"/>
        <end position="369"/>
    </location>
</feature>
<dbReference type="OrthoDB" id="8689594at2"/>
<dbReference type="SUPFAM" id="SSF53850">
    <property type="entry name" value="Periplasmic binding protein-like II"/>
    <property type="match status" value="1"/>
</dbReference>
<dbReference type="InterPro" id="IPR015168">
    <property type="entry name" value="SsuA/THI5"/>
</dbReference>
<protein>
    <submittedName>
        <fullName evidence="3">4,5-dihydroxyphthalate decarboxylase</fullName>
        <ecNumber evidence="3">4.1.1.55</ecNumber>
    </submittedName>
</protein>
<keyword evidence="3" id="KW-0456">Lyase</keyword>
<dbReference type="PROSITE" id="PS51318">
    <property type="entry name" value="TAT"/>
    <property type="match status" value="1"/>
</dbReference>
<dbReference type="PANTHER" id="PTHR30024:SF21">
    <property type="entry name" value="ABC TRANSPORTER SUBSTRATE-BINDING PROTEIN"/>
    <property type="match status" value="1"/>
</dbReference>
<dbReference type="EMBL" id="SJPP01000005">
    <property type="protein sequence ID" value="TWU04152.1"/>
    <property type="molecule type" value="Genomic_DNA"/>
</dbReference>
<dbReference type="PANTHER" id="PTHR30024">
    <property type="entry name" value="ALIPHATIC SULFONATES-BINDING PROTEIN-RELATED"/>
    <property type="match status" value="1"/>
</dbReference>
<evidence type="ECO:0000256" key="1">
    <source>
        <dbReference type="SAM" id="SignalP"/>
    </source>
</evidence>
<dbReference type="InterPro" id="IPR006311">
    <property type="entry name" value="TAT_signal"/>
</dbReference>
<feature type="signal peptide" evidence="1">
    <location>
        <begin position="1"/>
        <end position="33"/>
    </location>
</feature>
<evidence type="ECO:0000259" key="2">
    <source>
        <dbReference type="Pfam" id="PF09084"/>
    </source>
</evidence>
<feature type="domain" description="SsuA/THI5-like" evidence="2">
    <location>
        <begin position="123"/>
        <end position="180"/>
    </location>
</feature>
<dbReference type="AlphaFoldDB" id="A0A5C6AYF9"/>
<dbReference type="GO" id="GO:0018796">
    <property type="term" value="F:4,5-dihydroxyphthalate decarboxylase activity"/>
    <property type="evidence" value="ECO:0007669"/>
    <property type="project" value="UniProtKB-EC"/>
</dbReference>
<dbReference type="Proteomes" id="UP000320735">
    <property type="component" value="Unassembled WGS sequence"/>
</dbReference>
<dbReference type="Pfam" id="PF09084">
    <property type="entry name" value="NMT1"/>
    <property type="match status" value="1"/>
</dbReference>
<accession>A0A5C6AYF9</accession>
<keyword evidence="4" id="KW-1185">Reference proteome</keyword>
<sequence precursor="true">MDGKQYSRRRCLRAAAAGGLGAIAVAGTRPALAANSLPEVNIAGYAYDRVRAIQDGRLDLEGFEVRFHADDIYNLNRHLFGPKRTYEVSETGLIPYVTRYANEDFRAYTLIPVFISRTFRHRNIFVRTDRGIEKPEDLRGRRVGTPGYGMSSHTWIRGFLQDVYGVKPKEMQWVETTKSSDGGKLNSGFGKYFLPKDFPLKRGPEGVDESELILSGEVDALITAIEPKAYTDGHPKIRRLFPNVRAVEKEYYKKTGVFPIMHVVAVRKDFADANPSLPKKLFSMYSEAKQAAYDDLEAAEVLKVTLPWVNQDLAETRALMGENFWPYGVKSNRKELELVMRYTHEQGLAKRKLSVEEIFHPSTLELIEA</sequence>
<dbReference type="Gene3D" id="3.40.190.10">
    <property type="entry name" value="Periplasmic binding protein-like II"/>
    <property type="match status" value="2"/>
</dbReference>
<gene>
    <name evidence="3" type="primary">pht5_2</name>
    <name evidence="3" type="ORF">CA54_60340</name>
</gene>
<dbReference type="EC" id="4.1.1.55" evidence="3"/>
<organism evidence="3 4">
    <name type="scientific">Symmachiella macrocystis</name>
    <dbReference type="NCBI Taxonomy" id="2527985"/>
    <lineage>
        <taxon>Bacteria</taxon>
        <taxon>Pseudomonadati</taxon>
        <taxon>Planctomycetota</taxon>
        <taxon>Planctomycetia</taxon>
        <taxon>Planctomycetales</taxon>
        <taxon>Planctomycetaceae</taxon>
        <taxon>Symmachiella</taxon>
    </lineage>
</organism>
<reference evidence="3 4" key="1">
    <citation type="submission" date="2019-02" db="EMBL/GenBank/DDBJ databases">
        <title>Deep-cultivation of Planctomycetes and their phenomic and genomic characterization uncovers novel biology.</title>
        <authorList>
            <person name="Wiegand S."/>
            <person name="Jogler M."/>
            <person name="Boedeker C."/>
            <person name="Pinto D."/>
            <person name="Vollmers J."/>
            <person name="Rivas-Marin E."/>
            <person name="Kohn T."/>
            <person name="Peeters S.H."/>
            <person name="Heuer A."/>
            <person name="Rast P."/>
            <person name="Oberbeckmann S."/>
            <person name="Bunk B."/>
            <person name="Jeske O."/>
            <person name="Meyerdierks A."/>
            <person name="Storesund J.E."/>
            <person name="Kallscheuer N."/>
            <person name="Luecker S."/>
            <person name="Lage O.M."/>
            <person name="Pohl T."/>
            <person name="Merkel B.J."/>
            <person name="Hornburger P."/>
            <person name="Mueller R.-W."/>
            <person name="Bruemmer F."/>
            <person name="Labrenz M."/>
            <person name="Spormann A.M."/>
            <person name="Op Den Camp H."/>
            <person name="Overmann J."/>
            <person name="Amann R."/>
            <person name="Jetten M.S.M."/>
            <person name="Mascher T."/>
            <person name="Medema M.H."/>
            <person name="Devos D.P."/>
            <person name="Kaster A.-K."/>
            <person name="Ovreas L."/>
            <person name="Rohde M."/>
            <person name="Galperin M.Y."/>
            <person name="Jogler C."/>
        </authorList>
    </citation>
    <scope>NUCLEOTIDE SEQUENCE [LARGE SCALE GENOMIC DNA]</scope>
    <source>
        <strain evidence="3 4">CA54</strain>
    </source>
</reference>
<keyword evidence="1" id="KW-0732">Signal</keyword>
<evidence type="ECO:0000313" key="4">
    <source>
        <dbReference type="Proteomes" id="UP000320735"/>
    </source>
</evidence>
<name>A0A5C6AYF9_9PLAN</name>
<dbReference type="RefSeq" id="WP_146374425.1">
    <property type="nucleotide sequence ID" value="NZ_SJPP01000005.1"/>
</dbReference>
<comment type="caution">
    <text evidence="3">The sequence shown here is derived from an EMBL/GenBank/DDBJ whole genome shotgun (WGS) entry which is preliminary data.</text>
</comment>
<proteinExistence type="predicted"/>